<dbReference type="OrthoDB" id="2900694at2759"/>
<dbReference type="InterPro" id="IPR032675">
    <property type="entry name" value="LRR_dom_sf"/>
</dbReference>
<keyword evidence="3" id="KW-1185">Reference proteome</keyword>
<dbReference type="Gene3D" id="3.80.10.10">
    <property type="entry name" value="Ribonuclease Inhibitor"/>
    <property type="match status" value="2"/>
</dbReference>
<organism evidence="2 3">
    <name type="scientific">Ephemerocybe angulata</name>
    <dbReference type="NCBI Taxonomy" id="980116"/>
    <lineage>
        <taxon>Eukaryota</taxon>
        <taxon>Fungi</taxon>
        <taxon>Dikarya</taxon>
        <taxon>Basidiomycota</taxon>
        <taxon>Agaricomycotina</taxon>
        <taxon>Agaricomycetes</taxon>
        <taxon>Agaricomycetidae</taxon>
        <taxon>Agaricales</taxon>
        <taxon>Agaricineae</taxon>
        <taxon>Psathyrellaceae</taxon>
        <taxon>Ephemerocybe</taxon>
    </lineage>
</organism>
<evidence type="ECO:0000259" key="1">
    <source>
        <dbReference type="SMART" id="SM00256"/>
    </source>
</evidence>
<accession>A0A8H5EZK4</accession>
<reference evidence="2 3" key="1">
    <citation type="journal article" date="2020" name="ISME J.">
        <title>Uncovering the hidden diversity of litter-decomposition mechanisms in mushroom-forming fungi.</title>
        <authorList>
            <person name="Floudas D."/>
            <person name="Bentzer J."/>
            <person name="Ahren D."/>
            <person name="Johansson T."/>
            <person name="Persson P."/>
            <person name="Tunlid A."/>
        </authorList>
    </citation>
    <scope>NUCLEOTIDE SEQUENCE [LARGE SCALE GENOMIC DNA]</scope>
    <source>
        <strain evidence="2 3">CBS 175.51</strain>
    </source>
</reference>
<dbReference type="Proteomes" id="UP000541558">
    <property type="component" value="Unassembled WGS sequence"/>
</dbReference>
<protein>
    <recommendedName>
        <fullName evidence="1">F-box domain-containing protein</fullName>
    </recommendedName>
</protein>
<dbReference type="PANTHER" id="PTHR47186">
    <property type="entry name" value="LEUCINE-RICH REPEAT-CONTAINING PROTEIN 57"/>
    <property type="match status" value="1"/>
</dbReference>
<name>A0A8H5EZK4_9AGAR</name>
<dbReference type="SMART" id="SM00256">
    <property type="entry name" value="FBOX"/>
    <property type="match status" value="2"/>
</dbReference>
<feature type="domain" description="F-box" evidence="1">
    <location>
        <begin position="357"/>
        <end position="399"/>
    </location>
</feature>
<dbReference type="Pfam" id="PF00646">
    <property type="entry name" value="F-box"/>
    <property type="match status" value="1"/>
</dbReference>
<sequence>MAQTNRNIFDILPPELVGLIVKCADLHTLRSLRLTCGTMKELVDPLAFEMTTIRCDHLHNTEQLTSLASGRSPNSLWTKELNITGLVNSAYFFRKMLHGPGDYPTRIAEATRLENLEKATLVPAIRSLKELEYARYCMLDGEPYTDVLEALSQLPKLRTFFINLRDWVSPLAFSQLCNLDELGISSTFSAIPKEATRSLISASSATITKFTLEKMESSEDTQMPLDFDSLFPKGISPSSVVLSLKRLSLSGTILIGALAVSHLRNLQHLEIRKLPSTIIEADPYSPFWNSLSEAGVYIKTLLVYPPTPSLVRYLESYSGLVSLRLLEVGPMWEPHPVTEEAPTEPKPSAQGSIFDILPLELLELIVKHAAIDIRNRFILRSVCKDMQNLIDSTLFKATTVSKDLTQAKLKTIALGNSPHSRWTKQLIIEKSTPPPSLVVPLIEALKEVTDVEYDTWVGAIGPESRKIVPALSHLPKLKVLSLLIRNHGPTVAPSDLSPFSLLSNLHSLRVKSTFSSLQREVIRRLFQASPTLTELALDFTLESRPGGPRYSSSETLNIDTLLSKGAPTPAPALITKLCLKGEEILVGAASIPYLRSLTHLELLNVSPGNVANDPDAAFWNALSKARIHLKSLLTFPPTPSLVRYLTSYSGLTSLSLYETDDRWDGRASQDGVQVARTLFDSVLPLHCSSLKHLAFPSVDYRVWAVTDGYFDGILSCQRLETLCLTYFYTPEVPQDQNVPIDTKSLFVSMPRLLPRILDGALPHLHSVTISPACDRVELPPYSMAWGSYELEVQGRQTEKELRDAICGVDLSSLSTSVTLRNRSLVLHTLDRNPSQYPALIFDHESGHFKPLSGE</sequence>
<dbReference type="EMBL" id="JAACJK010000178">
    <property type="protein sequence ID" value="KAF5318415.1"/>
    <property type="molecule type" value="Genomic_DNA"/>
</dbReference>
<dbReference type="SUPFAM" id="SSF52047">
    <property type="entry name" value="RNI-like"/>
    <property type="match status" value="2"/>
</dbReference>
<feature type="domain" description="F-box" evidence="1">
    <location>
        <begin position="12"/>
        <end position="52"/>
    </location>
</feature>
<dbReference type="AlphaFoldDB" id="A0A8H5EZK4"/>
<evidence type="ECO:0000313" key="2">
    <source>
        <dbReference type="EMBL" id="KAF5318415.1"/>
    </source>
</evidence>
<proteinExistence type="predicted"/>
<evidence type="ECO:0000313" key="3">
    <source>
        <dbReference type="Proteomes" id="UP000541558"/>
    </source>
</evidence>
<dbReference type="InterPro" id="IPR001810">
    <property type="entry name" value="F-box_dom"/>
</dbReference>
<gene>
    <name evidence="2" type="ORF">D9611_013931</name>
</gene>
<dbReference type="PANTHER" id="PTHR47186:SF3">
    <property type="entry name" value="OS09G0267800 PROTEIN"/>
    <property type="match status" value="1"/>
</dbReference>
<comment type="caution">
    <text evidence="2">The sequence shown here is derived from an EMBL/GenBank/DDBJ whole genome shotgun (WGS) entry which is preliminary data.</text>
</comment>